<reference evidence="2" key="1">
    <citation type="journal article" date="2019" name="Int. J. Syst. Evol. Microbiol.">
        <title>The Global Catalogue of Microorganisms (GCM) 10K type strain sequencing project: providing services to taxonomists for standard genome sequencing and annotation.</title>
        <authorList>
            <consortium name="The Broad Institute Genomics Platform"/>
            <consortium name="The Broad Institute Genome Sequencing Center for Infectious Disease"/>
            <person name="Wu L."/>
            <person name="Ma J."/>
        </authorList>
    </citation>
    <scope>NUCLEOTIDE SEQUENCE [LARGE SCALE GENOMIC DNA]</scope>
    <source>
        <strain evidence="2">CCM 3243</strain>
    </source>
</reference>
<comment type="caution">
    <text evidence="1">The sequence shown here is derived from an EMBL/GenBank/DDBJ whole genome shotgun (WGS) entry which is preliminary data.</text>
</comment>
<dbReference type="Proteomes" id="UP001595871">
    <property type="component" value="Unassembled WGS sequence"/>
</dbReference>
<accession>A0ABV8NCF6</accession>
<organism evidence="1 2">
    <name type="scientific">Streptomyces flavovirens</name>
    <dbReference type="NCBI Taxonomy" id="52258"/>
    <lineage>
        <taxon>Bacteria</taxon>
        <taxon>Bacillati</taxon>
        <taxon>Actinomycetota</taxon>
        <taxon>Actinomycetes</taxon>
        <taxon>Kitasatosporales</taxon>
        <taxon>Streptomycetaceae</taxon>
        <taxon>Streptomyces</taxon>
    </lineage>
</organism>
<dbReference type="EMBL" id="JBHSCF010000055">
    <property type="protein sequence ID" value="MFC4190431.1"/>
    <property type="molecule type" value="Genomic_DNA"/>
</dbReference>
<keyword evidence="2" id="KW-1185">Reference proteome</keyword>
<evidence type="ECO:0000313" key="2">
    <source>
        <dbReference type="Proteomes" id="UP001595871"/>
    </source>
</evidence>
<sequence length="125" mass="13710">MSVRVTIDARKIERLLRRPGGIGERILRRRAEPVAARARQLAPGTMGAGITLRVEGAGRSMQAVITSTHPASAYVLGGTRPHLIRPRRTKALRFQKNGRTVFAAVVRHPGTQANNFLAQALREAR</sequence>
<gene>
    <name evidence="1" type="ORF">ACFO3R_29240</name>
</gene>
<proteinExistence type="predicted"/>
<dbReference type="RefSeq" id="WP_200693845.1">
    <property type="nucleotide sequence ID" value="NZ_BAAAYA010000005.1"/>
</dbReference>
<name>A0ABV8NCF6_9ACTN</name>
<protein>
    <submittedName>
        <fullName evidence="1">Uncharacterized protein</fullName>
    </submittedName>
</protein>
<evidence type="ECO:0000313" key="1">
    <source>
        <dbReference type="EMBL" id="MFC4190431.1"/>
    </source>
</evidence>